<keyword evidence="2" id="KW-0812">Transmembrane</keyword>
<accession>A0AAW1T0H0</accession>
<keyword evidence="4" id="KW-1185">Reference proteome</keyword>
<evidence type="ECO:0000313" key="4">
    <source>
        <dbReference type="Proteomes" id="UP001485043"/>
    </source>
</evidence>
<comment type="caution">
    <text evidence="3">The sequence shown here is derived from an EMBL/GenBank/DDBJ whole genome shotgun (WGS) entry which is preliminary data.</text>
</comment>
<feature type="region of interest" description="Disordered" evidence="1">
    <location>
        <begin position="54"/>
        <end position="74"/>
    </location>
</feature>
<proteinExistence type="predicted"/>
<protein>
    <submittedName>
        <fullName evidence="3">Uncharacterized protein</fullName>
    </submittedName>
</protein>
<sequence length="74" mass="7800">MADRPTGAGRPGKSLDKDGFAGIPPFWLKVIGGTAAAAVAGYAILRYTGKDSDVEHEANKASSKVKREGNKLFH</sequence>
<gene>
    <name evidence="3" type="ORF">WJX84_011544</name>
</gene>
<evidence type="ECO:0000256" key="1">
    <source>
        <dbReference type="SAM" id="MobiDB-lite"/>
    </source>
</evidence>
<dbReference type="EMBL" id="JALJOV010000634">
    <property type="protein sequence ID" value="KAK9862246.1"/>
    <property type="molecule type" value="Genomic_DNA"/>
</dbReference>
<dbReference type="Proteomes" id="UP001485043">
    <property type="component" value="Unassembled WGS sequence"/>
</dbReference>
<reference evidence="3 4" key="1">
    <citation type="journal article" date="2024" name="Nat. Commun.">
        <title>Phylogenomics reveals the evolutionary origins of lichenization in chlorophyte algae.</title>
        <authorList>
            <person name="Puginier C."/>
            <person name="Libourel C."/>
            <person name="Otte J."/>
            <person name="Skaloud P."/>
            <person name="Haon M."/>
            <person name="Grisel S."/>
            <person name="Petersen M."/>
            <person name="Berrin J.G."/>
            <person name="Delaux P.M."/>
            <person name="Dal Grande F."/>
            <person name="Keller J."/>
        </authorList>
    </citation>
    <scope>NUCLEOTIDE SEQUENCE [LARGE SCALE GENOMIC DNA]</scope>
    <source>
        <strain evidence="3 4">SAG 2523</strain>
    </source>
</reference>
<organism evidence="3 4">
    <name type="scientific">Apatococcus fuscideae</name>
    <dbReference type="NCBI Taxonomy" id="2026836"/>
    <lineage>
        <taxon>Eukaryota</taxon>
        <taxon>Viridiplantae</taxon>
        <taxon>Chlorophyta</taxon>
        <taxon>core chlorophytes</taxon>
        <taxon>Trebouxiophyceae</taxon>
        <taxon>Chlorellales</taxon>
        <taxon>Chlorellaceae</taxon>
        <taxon>Apatococcus</taxon>
    </lineage>
</organism>
<evidence type="ECO:0000313" key="3">
    <source>
        <dbReference type="EMBL" id="KAK9862246.1"/>
    </source>
</evidence>
<feature type="transmembrane region" description="Helical" evidence="2">
    <location>
        <begin position="26"/>
        <end position="45"/>
    </location>
</feature>
<keyword evidence="2" id="KW-1133">Transmembrane helix</keyword>
<keyword evidence="2" id="KW-0472">Membrane</keyword>
<dbReference type="AlphaFoldDB" id="A0AAW1T0H0"/>
<evidence type="ECO:0000256" key="2">
    <source>
        <dbReference type="SAM" id="Phobius"/>
    </source>
</evidence>
<name>A0AAW1T0H0_9CHLO</name>